<feature type="non-terminal residue" evidence="2">
    <location>
        <position position="154"/>
    </location>
</feature>
<evidence type="ECO:0000256" key="1">
    <source>
        <dbReference type="SAM" id="MobiDB-lite"/>
    </source>
</evidence>
<accession>A0A0J8DS78</accession>
<feature type="region of interest" description="Disordered" evidence="1">
    <location>
        <begin position="135"/>
        <end position="154"/>
    </location>
</feature>
<organism evidence="2 3">
    <name type="scientific">Beta vulgaris subsp. vulgaris</name>
    <name type="common">Beet</name>
    <dbReference type="NCBI Taxonomy" id="3555"/>
    <lineage>
        <taxon>Eukaryota</taxon>
        <taxon>Viridiplantae</taxon>
        <taxon>Streptophyta</taxon>
        <taxon>Embryophyta</taxon>
        <taxon>Tracheophyta</taxon>
        <taxon>Spermatophyta</taxon>
        <taxon>Magnoliopsida</taxon>
        <taxon>eudicotyledons</taxon>
        <taxon>Gunneridae</taxon>
        <taxon>Pentapetalae</taxon>
        <taxon>Caryophyllales</taxon>
        <taxon>Chenopodiaceae</taxon>
        <taxon>Betoideae</taxon>
        <taxon>Beta</taxon>
    </lineage>
</organism>
<sequence length="154" mass="16633">MGADAKVSGAVLDPGHDTCHSLQHRHCDHARNSRREPMREVAAGRPNSAILVSVLDAFIGLFGLHDAECRRWVPYKMGAHDPISTVDDTDRPVANPSRQRFRSVSVAGLRPVLLRLYPGAMVCFDYSANSMVVSGDGTGPEHGHGPPNSQSPGR</sequence>
<protein>
    <submittedName>
        <fullName evidence="2">Uncharacterized protein</fullName>
    </submittedName>
</protein>
<dbReference type="EMBL" id="KQ101107">
    <property type="protein sequence ID" value="KMS93580.1"/>
    <property type="molecule type" value="Genomic_DNA"/>
</dbReference>
<reference evidence="2 3" key="1">
    <citation type="journal article" date="2014" name="Nature">
        <title>The genome of the recently domesticated crop plant sugar beet (Beta vulgaris).</title>
        <authorList>
            <person name="Dohm J.C."/>
            <person name="Minoche A.E."/>
            <person name="Holtgrawe D."/>
            <person name="Capella-Gutierrez S."/>
            <person name="Zakrzewski F."/>
            <person name="Tafer H."/>
            <person name="Rupp O."/>
            <person name="Sorensen T.R."/>
            <person name="Stracke R."/>
            <person name="Reinhardt R."/>
            <person name="Goesmann A."/>
            <person name="Kraft T."/>
            <person name="Schulz B."/>
            <person name="Stadler P.F."/>
            <person name="Schmidt T."/>
            <person name="Gabaldon T."/>
            <person name="Lehrach H."/>
            <person name="Weisshaar B."/>
            <person name="Himmelbauer H."/>
        </authorList>
    </citation>
    <scope>NUCLEOTIDE SEQUENCE [LARGE SCALE GENOMIC DNA]</scope>
    <source>
        <tissue evidence="2">Taproot</tissue>
    </source>
</reference>
<dbReference type="Proteomes" id="UP000035740">
    <property type="component" value="Unassembled WGS sequence"/>
</dbReference>
<name>A0A0J8DS78_BETVV</name>
<proteinExistence type="predicted"/>
<keyword evidence="3" id="KW-1185">Reference proteome</keyword>
<evidence type="ECO:0000313" key="2">
    <source>
        <dbReference type="EMBL" id="KMS93580.1"/>
    </source>
</evidence>
<dbReference type="AlphaFoldDB" id="A0A0J8DS78"/>
<evidence type="ECO:0000313" key="3">
    <source>
        <dbReference type="Proteomes" id="UP000035740"/>
    </source>
</evidence>
<gene>
    <name evidence="2" type="ORF">BVRB_030040</name>
</gene>